<proteinExistence type="predicted"/>
<dbReference type="AlphaFoldDB" id="A0A0K2UGL8"/>
<reference evidence="1" key="1">
    <citation type="submission" date="2014-05" db="EMBL/GenBank/DDBJ databases">
        <authorList>
            <person name="Chronopoulou M."/>
        </authorList>
    </citation>
    <scope>NUCLEOTIDE SEQUENCE</scope>
    <source>
        <tissue evidence="1">Whole organism</tissue>
    </source>
</reference>
<sequence length="85" mass="9889">MMDSLNKDTKVFIRDVTCLVNVTSSHHSFSLWTRCLPIIYKCIFPTKFFITKNPSMITHISCIRCIYSKDLKNLKPCSPNDNLPY</sequence>
<protein>
    <submittedName>
        <fullName evidence="1">Uncharacterized protein</fullName>
    </submittedName>
</protein>
<evidence type="ECO:0000313" key="1">
    <source>
        <dbReference type="EMBL" id="CDW37354.1"/>
    </source>
</evidence>
<name>A0A0K2UGL8_LEPSM</name>
<dbReference type="EMBL" id="HACA01019993">
    <property type="protein sequence ID" value="CDW37354.1"/>
    <property type="molecule type" value="Transcribed_RNA"/>
</dbReference>
<organism evidence="1">
    <name type="scientific">Lepeophtheirus salmonis</name>
    <name type="common">Salmon louse</name>
    <name type="synonym">Caligus salmonis</name>
    <dbReference type="NCBI Taxonomy" id="72036"/>
    <lineage>
        <taxon>Eukaryota</taxon>
        <taxon>Metazoa</taxon>
        <taxon>Ecdysozoa</taxon>
        <taxon>Arthropoda</taxon>
        <taxon>Crustacea</taxon>
        <taxon>Multicrustacea</taxon>
        <taxon>Hexanauplia</taxon>
        <taxon>Copepoda</taxon>
        <taxon>Siphonostomatoida</taxon>
        <taxon>Caligidae</taxon>
        <taxon>Lepeophtheirus</taxon>
    </lineage>
</organism>
<accession>A0A0K2UGL8</accession>